<accession>A0A316ZG71</accession>
<dbReference type="GeneID" id="37268388"/>
<dbReference type="InterPro" id="IPR019734">
    <property type="entry name" value="TPR_rpt"/>
</dbReference>
<feature type="compositionally biased region" description="Basic and acidic residues" evidence="3">
    <location>
        <begin position="520"/>
        <end position="529"/>
    </location>
</feature>
<dbReference type="Gene3D" id="1.25.40.10">
    <property type="entry name" value="Tetratricopeptide repeat domain"/>
    <property type="match status" value="2"/>
</dbReference>
<dbReference type="InterPro" id="IPR051722">
    <property type="entry name" value="Endocytosis_PI4K-reg_protein"/>
</dbReference>
<organism evidence="4 5">
    <name type="scientific">Tilletiopsis washingtonensis</name>
    <dbReference type="NCBI Taxonomy" id="58919"/>
    <lineage>
        <taxon>Eukaryota</taxon>
        <taxon>Fungi</taxon>
        <taxon>Dikarya</taxon>
        <taxon>Basidiomycota</taxon>
        <taxon>Ustilaginomycotina</taxon>
        <taxon>Exobasidiomycetes</taxon>
        <taxon>Entylomatales</taxon>
        <taxon>Entylomatales incertae sedis</taxon>
        <taxon>Tilletiopsis</taxon>
    </lineage>
</organism>
<comment type="similarity">
    <text evidence="2">Belongs to the YPP1 family.</text>
</comment>
<gene>
    <name evidence="4" type="ORF">FA09DRAFT_316491</name>
</gene>
<dbReference type="Proteomes" id="UP000245946">
    <property type="component" value="Unassembled WGS sequence"/>
</dbReference>
<evidence type="ECO:0000313" key="5">
    <source>
        <dbReference type="Proteomes" id="UP000245946"/>
    </source>
</evidence>
<dbReference type="EMBL" id="KZ819288">
    <property type="protein sequence ID" value="PWN99273.1"/>
    <property type="molecule type" value="Genomic_DNA"/>
</dbReference>
<feature type="region of interest" description="Disordered" evidence="3">
    <location>
        <begin position="520"/>
        <end position="558"/>
    </location>
</feature>
<keyword evidence="5" id="KW-1185">Reference proteome</keyword>
<dbReference type="AlphaFoldDB" id="A0A316ZG71"/>
<reference evidence="4 5" key="1">
    <citation type="journal article" date="2018" name="Mol. Biol. Evol.">
        <title>Broad Genomic Sampling Reveals a Smut Pathogenic Ancestry of the Fungal Clade Ustilaginomycotina.</title>
        <authorList>
            <person name="Kijpornyongpan T."/>
            <person name="Mondo S.J."/>
            <person name="Barry K."/>
            <person name="Sandor L."/>
            <person name="Lee J."/>
            <person name="Lipzen A."/>
            <person name="Pangilinan J."/>
            <person name="LaButti K."/>
            <person name="Hainaut M."/>
            <person name="Henrissat B."/>
            <person name="Grigoriev I.V."/>
            <person name="Spatafora J.W."/>
            <person name="Aime M.C."/>
        </authorList>
    </citation>
    <scope>NUCLEOTIDE SEQUENCE [LARGE SCALE GENOMIC DNA]</scope>
    <source>
        <strain evidence="4 5">MCA 4186</strain>
    </source>
</reference>
<evidence type="ECO:0000256" key="1">
    <source>
        <dbReference type="ARBA" id="ARBA00002550"/>
    </source>
</evidence>
<dbReference type="InterPro" id="IPR011990">
    <property type="entry name" value="TPR-like_helical_dom_sf"/>
</dbReference>
<feature type="compositionally biased region" description="Low complexity" evidence="3">
    <location>
        <begin position="886"/>
        <end position="895"/>
    </location>
</feature>
<dbReference type="SUPFAM" id="SSF48452">
    <property type="entry name" value="TPR-like"/>
    <property type="match status" value="2"/>
</dbReference>
<dbReference type="STRING" id="58919.A0A316ZG71"/>
<sequence>MASKGGKDALYAQQLDAARLRGDWESPVPVAAAAGGKAPISWQELIRKYMKHNPNSTVTPTVAQVEQQMRAALAAYQRDLGHYSDASHDKDLALPDGSGRTAFPTPMPHDQFGNGWRGPDVVQAATRLEELAANARSSRADPIAMQGIAALRAYAAFSLGNDEAAIGLLHQARFFEDVEVEKIKAAHAQDYSVALLLLGFCVYGMANERLYAAKKDDAFKPFVLAGYARAIDLHEGVRGGKRAEGLRGMTPDEIECWGETALYRNALFSVRTGNIALGLDSLRAYQVHVGRWPTSFRGPQRNVIYRTYLAVLTRAVEAGGFTDPPRSAGVRADEDWRSAAYQRSVIDCVASRVRIRDFEAERAPRHGQARRMLGAAATEITSRTTSKRRPAAHRALRPASANWSNEMLTVQNAAASAILRSEQFPRAGHVNIAAIQLADDLVRAWQLNGELGGAHADDVVEILYNLAKITFHSQRISRHLFTLLVAAEAYDEARMALELYAQIFEKAKEGDAADSAALVEEGRRRKEADAAAEANDAEAPEHEGISDEAKRVSQEATTDQDSDAVYVSTLLHGAHVYGRFLHDIKGADALARKAYDAHTANPKLSTDRSLSARAKRIAGSARAALAARESDATKRAALQDEALSLLKQSATLDDQSSETFYQLAYLQAEMRDSTTAVRSARLALELEPADVQCWHLLALLRSAQKDFKGALRIAEEGLAEAEEDDEADLKAVQRASSANGVNGTSKTSVARTVLLSVDYPPTYGERAEALLRLHMTHSALEEVVSGTEAAIASQRDVFSFFHKRVATTAVLPLGAGGAAGSAAPPTKHGKLSTLLGGSAAVPTRFGSLSGMGLSGATHHHSEEAHRGASLLPHLHRRRASQKVEEAPMPAGAAGATSNDSAQDAQDDGEASTAMVQREARRAKHEAHLLASLWLQSAASFRRAHQLSQARAAVQEAERLDSARAEVWVQLALYFEAQQQWELAVQSLYKALACESECVPAVVNLARIFLQHPDLSPAASALPTSETIKDRKLPAAVTDALAVPSPFGNDGAAASTTLAKPTELGAIALAEGLLRASTASAAWDCAAAWLFLAQTARRTGRLAQSRTFLEYALELEKTETVRPLGAALFRS</sequence>
<evidence type="ECO:0000256" key="2">
    <source>
        <dbReference type="ARBA" id="ARBA00038251"/>
    </source>
</evidence>
<dbReference type="PANTHER" id="PTHR23083">
    <property type="entry name" value="TETRATRICOPEPTIDE REPEAT PROTEIN, TPR"/>
    <property type="match status" value="1"/>
</dbReference>
<dbReference type="SMART" id="SM00028">
    <property type="entry name" value="TPR"/>
    <property type="match status" value="5"/>
</dbReference>
<proteinExistence type="inferred from homology"/>
<protein>
    <submittedName>
        <fullName evidence="4">TPR-like protein</fullName>
    </submittedName>
</protein>
<name>A0A316ZG71_9BASI</name>
<feature type="region of interest" description="Disordered" evidence="3">
    <location>
        <begin position="876"/>
        <end position="919"/>
    </location>
</feature>
<comment type="function">
    <text evidence="1">Involved in endocytosis.</text>
</comment>
<dbReference type="PANTHER" id="PTHR23083:SF464">
    <property type="entry name" value="TETRATRICOPEPTIDE REPEAT DOMAIN 7, ISOFORM A"/>
    <property type="match status" value="1"/>
</dbReference>
<dbReference type="RefSeq" id="XP_025599552.1">
    <property type="nucleotide sequence ID" value="XM_025740844.1"/>
</dbReference>
<dbReference type="OrthoDB" id="29013at2759"/>
<evidence type="ECO:0000256" key="3">
    <source>
        <dbReference type="SAM" id="MobiDB-lite"/>
    </source>
</evidence>
<feature type="compositionally biased region" description="Basic and acidic residues" evidence="3">
    <location>
        <begin position="539"/>
        <end position="553"/>
    </location>
</feature>
<evidence type="ECO:0000313" key="4">
    <source>
        <dbReference type="EMBL" id="PWN99273.1"/>
    </source>
</evidence>